<evidence type="ECO:0000313" key="2">
    <source>
        <dbReference type="EMBL" id="PWZ38386.1"/>
    </source>
</evidence>
<evidence type="ECO:0000313" key="3">
    <source>
        <dbReference type="Proteomes" id="UP000251960"/>
    </source>
</evidence>
<dbReference type="Proteomes" id="UP000251960">
    <property type="component" value="Chromosome 2"/>
</dbReference>
<reference evidence="2 3" key="1">
    <citation type="journal article" date="2018" name="Nat. Genet.">
        <title>Extensive intraspecific gene order and gene structural variations between Mo17 and other maize genomes.</title>
        <authorList>
            <person name="Sun S."/>
            <person name="Zhou Y."/>
            <person name="Chen J."/>
            <person name="Shi J."/>
            <person name="Zhao H."/>
            <person name="Zhao H."/>
            <person name="Song W."/>
            <person name="Zhang M."/>
            <person name="Cui Y."/>
            <person name="Dong X."/>
            <person name="Liu H."/>
            <person name="Ma X."/>
            <person name="Jiao Y."/>
            <person name="Wang B."/>
            <person name="Wei X."/>
            <person name="Stein J.C."/>
            <person name="Glaubitz J.C."/>
            <person name="Lu F."/>
            <person name="Yu G."/>
            <person name="Liang C."/>
            <person name="Fengler K."/>
            <person name="Li B."/>
            <person name="Rafalski A."/>
            <person name="Schnable P.S."/>
            <person name="Ware D.H."/>
            <person name="Buckler E.S."/>
            <person name="Lai J."/>
        </authorList>
    </citation>
    <scope>NUCLEOTIDE SEQUENCE [LARGE SCALE GENOMIC DNA]</scope>
    <source>
        <strain evidence="3">cv. Missouri 17</strain>
        <tissue evidence="2">Seedling</tissue>
    </source>
</reference>
<dbReference type="EMBL" id="NCVQ01000003">
    <property type="protein sequence ID" value="PWZ38386.1"/>
    <property type="molecule type" value="Genomic_DNA"/>
</dbReference>
<gene>
    <name evidence="1" type="ORF">Zm00014a_013169</name>
    <name evidence="2" type="ORF">Zm00014a_015146</name>
</gene>
<comment type="caution">
    <text evidence="2">The sequence shown here is derived from an EMBL/GenBank/DDBJ whole genome shotgun (WGS) entry which is preliminary data.</text>
</comment>
<dbReference type="EMBL" id="NCVQ01000003">
    <property type="protein sequence ID" value="PWZ37543.1"/>
    <property type="molecule type" value="Genomic_DNA"/>
</dbReference>
<proteinExistence type="predicted"/>
<protein>
    <submittedName>
        <fullName evidence="2">Uncharacterized protein</fullName>
    </submittedName>
</protein>
<accession>A0A3L6DYB3</accession>
<evidence type="ECO:0000313" key="1">
    <source>
        <dbReference type="EMBL" id="PWZ37543.1"/>
    </source>
</evidence>
<name>A0A3L6DYB3_MAIZE</name>
<sequence>MGGLGLPYG</sequence>
<organism evidence="2">
    <name type="scientific">Zea mays</name>
    <name type="common">Maize</name>
    <dbReference type="NCBI Taxonomy" id="4577"/>
    <lineage>
        <taxon>Eukaryota</taxon>
        <taxon>Viridiplantae</taxon>
        <taxon>Streptophyta</taxon>
        <taxon>Embryophyta</taxon>
        <taxon>Tracheophyta</taxon>
        <taxon>Spermatophyta</taxon>
        <taxon>Magnoliopsida</taxon>
        <taxon>Liliopsida</taxon>
        <taxon>Poales</taxon>
        <taxon>Poaceae</taxon>
        <taxon>PACMAD clade</taxon>
        <taxon>Panicoideae</taxon>
        <taxon>Andropogonodae</taxon>
        <taxon>Andropogoneae</taxon>
        <taxon>Tripsacinae</taxon>
        <taxon>Zea</taxon>
    </lineage>
</organism>